<feature type="transmembrane region" description="Helical" evidence="1">
    <location>
        <begin position="12"/>
        <end position="30"/>
    </location>
</feature>
<dbReference type="AlphaFoldDB" id="A0AAX1QA41"/>
<dbReference type="Proteomes" id="UP000250174">
    <property type="component" value="Unassembled WGS sequence"/>
</dbReference>
<proteinExistence type="predicted"/>
<keyword evidence="1" id="KW-0812">Transmembrane</keyword>
<name>A0AAX1QA41_9BACI</name>
<keyword evidence="1" id="KW-0472">Membrane</keyword>
<feature type="transmembrane region" description="Helical" evidence="1">
    <location>
        <begin position="36"/>
        <end position="60"/>
    </location>
</feature>
<dbReference type="RefSeq" id="WP_111924934.1">
    <property type="nucleotide sequence ID" value="NZ_JAMAYK010000001.1"/>
</dbReference>
<organism evidence="2 3">
    <name type="scientific">Priestia endophytica</name>
    <dbReference type="NCBI Taxonomy" id="135735"/>
    <lineage>
        <taxon>Bacteria</taxon>
        <taxon>Bacillati</taxon>
        <taxon>Bacillota</taxon>
        <taxon>Bacilli</taxon>
        <taxon>Bacillales</taxon>
        <taxon>Bacillaceae</taxon>
        <taxon>Priestia</taxon>
    </lineage>
</organism>
<gene>
    <name evidence="2" type="ORF">A3864_08105</name>
</gene>
<keyword evidence="1" id="KW-1133">Transmembrane helix</keyword>
<protein>
    <submittedName>
        <fullName evidence="2">Uncharacterized protein</fullName>
    </submittedName>
</protein>
<evidence type="ECO:0000313" key="2">
    <source>
        <dbReference type="EMBL" id="RAS78667.1"/>
    </source>
</evidence>
<dbReference type="EMBL" id="LVYK01000012">
    <property type="protein sequence ID" value="RAS78667.1"/>
    <property type="molecule type" value="Genomic_DNA"/>
</dbReference>
<reference evidence="2 3" key="1">
    <citation type="submission" date="2016-03" db="EMBL/GenBank/DDBJ databases">
        <title>Comparison of Bacillus endophyticus and B. anthracis characteristics using whole genome sequence analysis and microbiological techniques.</title>
        <authorList>
            <person name="Lekota K.E."/>
            <person name="Mafofo J."/>
            <person name="Rees J."/>
            <person name="Muchadeyi F.C."/>
            <person name="Madoroba E."/>
            <person name="Van Heerden H."/>
        </authorList>
    </citation>
    <scope>NUCLEOTIDE SEQUENCE [LARGE SCALE GENOMIC DNA]</scope>
    <source>
        <strain evidence="2 3">3631_10C</strain>
    </source>
</reference>
<evidence type="ECO:0000313" key="3">
    <source>
        <dbReference type="Proteomes" id="UP000250174"/>
    </source>
</evidence>
<comment type="caution">
    <text evidence="2">The sequence shown here is derived from an EMBL/GenBank/DDBJ whole genome shotgun (WGS) entry which is preliminary data.</text>
</comment>
<evidence type="ECO:0000256" key="1">
    <source>
        <dbReference type="SAM" id="Phobius"/>
    </source>
</evidence>
<sequence>MIHRHIKALMMIAILLIITGLFCMFSDVSLDYHTSLIVTGAITFGGGLFLVLFVLIYYCIVGVKAEDNQKSRNT</sequence>
<accession>A0AAX1QA41</accession>